<evidence type="ECO:0000256" key="6">
    <source>
        <dbReference type="SAM" id="SignalP"/>
    </source>
</evidence>
<dbReference type="Pfam" id="PF04032">
    <property type="entry name" value="Rpr2"/>
    <property type="match status" value="1"/>
</dbReference>
<feature type="signal peptide" evidence="6">
    <location>
        <begin position="1"/>
        <end position="17"/>
    </location>
</feature>
<evidence type="ECO:0000313" key="7">
    <source>
        <dbReference type="EMBL" id="KAF3275260.1"/>
    </source>
</evidence>
<reference evidence="7 8" key="1">
    <citation type="submission" date="2020-01" db="EMBL/GenBank/DDBJ databases">
        <authorList>
            <person name="Palmer J.M."/>
        </authorList>
    </citation>
    <scope>NUCLEOTIDE SEQUENCE [LARGE SCALE GENOMIC DNA]</scope>
    <source>
        <strain evidence="7 8">TWF970</strain>
    </source>
</reference>
<accession>A0A7C8VB03</accession>
<feature type="chain" id="PRO_5028895978" evidence="6">
    <location>
        <begin position="18"/>
        <end position="211"/>
    </location>
</feature>
<evidence type="ECO:0000256" key="3">
    <source>
        <dbReference type="ARBA" id="ARBA00022833"/>
    </source>
</evidence>
<organism evidence="7 8">
    <name type="scientific">Orbilia oligospora</name>
    <name type="common">Nematode-trapping fungus</name>
    <name type="synonym">Arthrobotrys oligospora</name>
    <dbReference type="NCBI Taxonomy" id="2813651"/>
    <lineage>
        <taxon>Eukaryota</taxon>
        <taxon>Fungi</taxon>
        <taxon>Dikarya</taxon>
        <taxon>Ascomycota</taxon>
        <taxon>Pezizomycotina</taxon>
        <taxon>Orbiliomycetes</taxon>
        <taxon>Orbiliales</taxon>
        <taxon>Orbiliaceae</taxon>
        <taxon>Orbilia</taxon>
    </lineage>
</organism>
<dbReference type="GO" id="GO:0046872">
    <property type="term" value="F:metal ion binding"/>
    <property type="evidence" value="ECO:0007669"/>
    <property type="project" value="UniProtKB-KW"/>
</dbReference>
<feature type="region of interest" description="Disordered" evidence="5">
    <location>
        <begin position="189"/>
        <end position="211"/>
    </location>
</feature>
<dbReference type="OrthoDB" id="128536at2759"/>
<dbReference type="Gene3D" id="6.20.50.20">
    <property type="match status" value="1"/>
</dbReference>
<comment type="caution">
    <text evidence="7">The sequence shown here is derived from an EMBL/GenBank/DDBJ whole genome shotgun (WGS) entry which is preliminary data.</text>
</comment>
<dbReference type="AlphaFoldDB" id="A0A7C8VB03"/>
<sequence length="211" mass="23246">MSSLNRWNLLWSHHVFCVVVLPCCRVAKPLSHLSTSSTSSLTYSWNTYRLSSTTITASSTYLSTQRRMKGKSAGGTGAGVGKPAPPQQAIFSRLSFLHQASSVLPSSSIGLSRYYTSHLLSVSRKSVQRLSPAVKHTICKRCSSLLLPGITSTTRVENKSKNGKKPWADVVVVTCGFCGCTKRFPTLDKEEMKARKDKKKQDKEIQTDTDD</sequence>
<protein>
    <submittedName>
        <fullName evidence="7">Uncharacterized protein</fullName>
    </submittedName>
</protein>
<keyword evidence="3" id="KW-0862">Zinc</keyword>
<proteinExistence type="inferred from homology"/>
<evidence type="ECO:0000256" key="5">
    <source>
        <dbReference type="SAM" id="MobiDB-lite"/>
    </source>
</evidence>
<dbReference type="InterPro" id="IPR007175">
    <property type="entry name" value="Rpr2/Snm1/Rpp21"/>
</dbReference>
<dbReference type="GO" id="GO:0008033">
    <property type="term" value="P:tRNA processing"/>
    <property type="evidence" value="ECO:0007669"/>
    <property type="project" value="UniProtKB-KW"/>
</dbReference>
<dbReference type="PANTHER" id="PTHR14742">
    <property type="entry name" value="RIBONUCLEASE P SUBUNIT P21"/>
    <property type="match status" value="1"/>
</dbReference>
<keyword evidence="1" id="KW-0819">tRNA processing</keyword>
<dbReference type="EMBL" id="JAABOJ010000039">
    <property type="protein sequence ID" value="KAF3275260.1"/>
    <property type="molecule type" value="Genomic_DNA"/>
</dbReference>
<gene>
    <name evidence="7" type="ORF">TWF970_006981</name>
</gene>
<dbReference type="Proteomes" id="UP000474640">
    <property type="component" value="Unassembled WGS sequence"/>
</dbReference>
<evidence type="ECO:0000256" key="4">
    <source>
        <dbReference type="ARBA" id="ARBA00038402"/>
    </source>
</evidence>
<comment type="similarity">
    <text evidence="4">Belongs to the eukaryotic/archaeal RNase P protein component 4 family.</text>
</comment>
<keyword evidence="6" id="KW-0732">Signal</keyword>
<feature type="non-terminal residue" evidence="7">
    <location>
        <position position="211"/>
    </location>
</feature>
<dbReference type="PANTHER" id="PTHR14742:SF0">
    <property type="entry name" value="RIBONUCLEASE P PROTEIN SUBUNIT P21"/>
    <property type="match status" value="1"/>
</dbReference>
<name>A0A7C8VB03_ORBOL</name>
<evidence type="ECO:0000256" key="2">
    <source>
        <dbReference type="ARBA" id="ARBA00022723"/>
    </source>
</evidence>
<keyword evidence="2" id="KW-0479">Metal-binding</keyword>
<evidence type="ECO:0000313" key="8">
    <source>
        <dbReference type="Proteomes" id="UP000474640"/>
    </source>
</evidence>
<evidence type="ECO:0000256" key="1">
    <source>
        <dbReference type="ARBA" id="ARBA00022694"/>
    </source>
</evidence>
<dbReference type="GO" id="GO:0005655">
    <property type="term" value="C:nucleolar ribonuclease P complex"/>
    <property type="evidence" value="ECO:0007669"/>
    <property type="project" value="TreeGrafter"/>
</dbReference>